<name>R7RXM0_STEHR</name>
<accession>R7RXM0</accession>
<evidence type="ECO:0000256" key="5">
    <source>
        <dbReference type="ARBA" id="ARBA00022777"/>
    </source>
</evidence>
<dbReference type="PANTHER" id="PTHR47634">
    <property type="entry name" value="PROTEIN KINASE DOMAIN-CONTAINING PROTEIN-RELATED"/>
    <property type="match status" value="1"/>
</dbReference>
<keyword evidence="2" id="KW-0723">Serine/threonine-protein kinase</keyword>
<evidence type="ECO:0000256" key="6">
    <source>
        <dbReference type="ARBA" id="ARBA00022840"/>
    </source>
</evidence>
<dbReference type="GO" id="GO:0050684">
    <property type="term" value="P:regulation of mRNA processing"/>
    <property type="evidence" value="ECO:0007669"/>
    <property type="project" value="TreeGrafter"/>
</dbReference>
<comment type="catalytic activity">
    <reaction evidence="8">
        <text>L-seryl-[protein] + ATP = O-phospho-L-seryl-[protein] + ADP + H(+)</text>
        <dbReference type="Rhea" id="RHEA:17989"/>
        <dbReference type="Rhea" id="RHEA-COMP:9863"/>
        <dbReference type="Rhea" id="RHEA-COMP:11604"/>
        <dbReference type="ChEBI" id="CHEBI:15378"/>
        <dbReference type="ChEBI" id="CHEBI:29999"/>
        <dbReference type="ChEBI" id="CHEBI:30616"/>
        <dbReference type="ChEBI" id="CHEBI:83421"/>
        <dbReference type="ChEBI" id="CHEBI:456216"/>
        <dbReference type="EC" id="2.7.11.1"/>
    </reaction>
</comment>
<dbReference type="PROSITE" id="PS50011">
    <property type="entry name" value="PROTEIN_KINASE_DOM"/>
    <property type="match status" value="1"/>
</dbReference>
<feature type="domain" description="Protein kinase" evidence="10">
    <location>
        <begin position="118"/>
        <end position="575"/>
    </location>
</feature>
<keyword evidence="5 11" id="KW-0418">Kinase</keyword>
<proteinExistence type="predicted"/>
<keyword evidence="12" id="KW-1185">Reference proteome</keyword>
<evidence type="ECO:0000256" key="3">
    <source>
        <dbReference type="ARBA" id="ARBA00022679"/>
    </source>
</evidence>
<evidence type="ECO:0000256" key="4">
    <source>
        <dbReference type="ARBA" id="ARBA00022741"/>
    </source>
</evidence>
<dbReference type="AlphaFoldDB" id="R7RXM0"/>
<dbReference type="Gene3D" id="1.10.510.10">
    <property type="entry name" value="Transferase(Phosphotransferase) domain 1"/>
    <property type="match status" value="2"/>
</dbReference>
<dbReference type="GO" id="GO:0000245">
    <property type="term" value="P:spliceosomal complex assembly"/>
    <property type="evidence" value="ECO:0007669"/>
    <property type="project" value="TreeGrafter"/>
</dbReference>
<dbReference type="KEGG" id="shs:STEHIDRAFT_150871"/>
<feature type="region of interest" description="Disordered" evidence="9">
    <location>
        <begin position="66"/>
        <end position="87"/>
    </location>
</feature>
<evidence type="ECO:0000256" key="8">
    <source>
        <dbReference type="ARBA" id="ARBA00048679"/>
    </source>
</evidence>
<dbReference type="OMA" id="HPPLAMS"/>
<evidence type="ECO:0000256" key="9">
    <source>
        <dbReference type="SAM" id="MobiDB-lite"/>
    </source>
</evidence>
<evidence type="ECO:0000259" key="10">
    <source>
        <dbReference type="PROSITE" id="PS50011"/>
    </source>
</evidence>
<dbReference type="InterPro" id="IPR011009">
    <property type="entry name" value="Kinase-like_dom_sf"/>
</dbReference>
<dbReference type="OrthoDB" id="5979581at2759"/>
<evidence type="ECO:0000256" key="7">
    <source>
        <dbReference type="ARBA" id="ARBA00047899"/>
    </source>
</evidence>
<evidence type="ECO:0000313" key="11">
    <source>
        <dbReference type="EMBL" id="EIM79635.1"/>
    </source>
</evidence>
<reference evidence="12" key="1">
    <citation type="journal article" date="2012" name="Science">
        <title>The Paleozoic origin of enzymatic lignin decomposition reconstructed from 31 fungal genomes.</title>
        <authorList>
            <person name="Floudas D."/>
            <person name="Binder M."/>
            <person name="Riley R."/>
            <person name="Barry K."/>
            <person name="Blanchette R.A."/>
            <person name="Henrissat B."/>
            <person name="Martinez A.T."/>
            <person name="Otillar R."/>
            <person name="Spatafora J.W."/>
            <person name="Yadav J.S."/>
            <person name="Aerts A."/>
            <person name="Benoit I."/>
            <person name="Boyd A."/>
            <person name="Carlson A."/>
            <person name="Copeland A."/>
            <person name="Coutinho P.M."/>
            <person name="de Vries R.P."/>
            <person name="Ferreira P."/>
            <person name="Findley K."/>
            <person name="Foster B."/>
            <person name="Gaskell J."/>
            <person name="Glotzer D."/>
            <person name="Gorecki P."/>
            <person name="Heitman J."/>
            <person name="Hesse C."/>
            <person name="Hori C."/>
            <person name="Igarashi K."/>
            <person name="Jurgens J.A."/>
            <person name="Kallen N."/>
            <person name="Kersten P."/>
            <person name="Kohler A."/>
            <person name="Kuees U."/>
            <person name="Kumar T.K.A."/>
            <person name="Kuo A."/>
            <person name="LaButti K."/>
            <person name="Larrondo L.F."/>
            <person name="Lindquist E."/>
            <person name="Ling A."/>
            <person name="Lombard V."/>
            <person name="Lucas S."/>
            <person name="Lundell T."/>
            <person name="Martin R."/>
            <person name="McLaughlin D.J."/>
            <person name="Morgenstern I."/>
            <person name="Morin E."/>
            <person name="Murat C."/>
            <person name="Nagy L.G."/>
            <person name="Nolan M."/>
            <person name="Ohm R.A."/>
            <person name="Patyshakuliyeva A."/>
            <person name="Rokas A."/>
            <person name="Ruiz-Duenas F.J."/>
            <person name="Sabat G."/>
            <person name="Salamov A."/>
            <person name="Samejima M."/>
            <person name="Schmutz J."/>
            <person name="Slot J.C."/>
            <person name="St John F."/>
            <person name="Stenlid J."/>
            <person name="Sun H."/>
            <person name="Sun S."/>
            <person name="Syed K."/>
            <person name="Tsang A."/>
            <person name="Wiebenga A."/>
            <person name="Young D."/>
            <person name="Pisabarro A."/>
            <person name="Eastwood D.C."/>
            <person name="Martin F."/>
            <person name="Cullen D."/>
            <person name="Grigoriev I.V."/>
            <person name="Hibbett D.S."/>
        </authorList>
    </citation>
    <scope>NUCLEOTIDE SEQUENCE [LARGE SCALE GENOMIC DNA]</scope>
    <source>
        <strain evidence="12">FP-91666</strain>
    </source>
</reference>
<keyword evidence="3" id="KW-0808">Transferase</keyword>
<feature type="compositionally biased region" description="Basic and acidic residues" evidence="9">
    <location>
        <begin position="68"/>
        <end position="77"/>
    </location>
</feature>
<dbReference type="EMBL" id="JH687402">
    <property type="protein sequence ID" value="EIM79635.1"/>
    <property type="molecule type" value="Genomic_DNA"/>
</dbReference>
<dbReference type="GO" id="GO:0005524">
    <property type="term" value="F:ATP binding"/>
    <property type="evidence" value="ECO:0007669"/>
    <property type="project" value="UniProtKB-KW"/>
</dbReference>
<dbReference type="eggNOG" id="KOG0667">
    <property type="taxonomic scope" value="Eukaryota"/>
</dbReference>
<dbReference type="InterPro" id="IPR000719">
    <property type="entry name" value="Prot_kinase_dom"/>
</dbReference>
<evidence type="ECO:0000313" key="12">
    <source>
        <dbReference type="Proteomes" id="UP000053927"/>
    </source>
</evidence>
<dbReference type="EC" id="2.7.11.1" evidence="1"/>
<dbReference type="Proteomes" id="UP000053927">
    <property type="component" value="Unassembled WGS sequence"/>
</dbReference>
<dbReference type="Gene3D" id="3.30.200.20">
    <property type="entry name" value="Phosphorylase Kinase, domain 1"/>
    <property type="match status" value="1"/>
</dbReference>
<organism evidence="11 12">
    <name type="scientific">Stereum hirsutum (strain FP-91666)</name>
    <name type="common">White-rot fungus</name>
    <dbReference type="NCBI Taxonomy" id="721885"/>
    <lineage>
        <taxon>Eukaryota</taxon>
        <taxon>Fungi</taxon>
        <taxon>Dikarya</taxon>
        <taxon>Basidiomycota</taxon>
        <taxon>Agaricomycotina</taxon>
        <taxon>Agaricomycetes</taxon>
        <taxon>Russulales</taxon>
        <taxon>Stereaceae</taxon>
        <taxon>Stereum</taxon>
    </lineage>
</organism>
<keyword evidence="6" id="KW-0067">ATP-binding</keyword>
<feature type="region of interest" description="Disordered" evidence="9">
    <location>
        <begin position="190"/>
        <end position="222"/>
    </location>
</feature>
<dbReference type="GO" id="GO:0004674">
    <property type="term" value="F:protein serine/threonine kinase activity"/>
    <property type="evidence" value="ECO:0007669"/>
    <property type="project" value="UniProtKB-KW"/>
</dbReference>
<keyword evidence="4" id="KW-0547">Nucleotide-binding</keyword>
<dbReference type="Pfam" id="PF00069">
    <property type="entry name" value="Pkinase"/>
    <property type="match status" value="1"/>
</dbReference>
<comment type="catalytic activity">
    <reaction evidence="7">
        <text>L-threonyl-[protein] + ATP = O-phospho-L-threonyl-[protein] + ADP + H(+)</text>
        <dbReference type="Rhea" id="RHEA:46608"/>
        <dbReference type="Rhea" id="RHEA-COMP:11060"/>
        <dbReference type="Rhea" id="RHEA-COMP:11605"/>
        <dbReference type="ChEBI" id="CHEBI:15378"/>
        <dbReference type="ChEBI" id="CHEBI:30013"/>
        <dbReference type="ChEBI" id="CHEBI:30616"/>
        <dbReference type="ChEBI" id="CHEBI:61977"/>
        <dbReference type="ChEBI" id="CHEBI:456216"/>
        <dbReference type="EC" id="2.7.11.1"/>
    </reaction>
</comment>
<dbReference type="InterPro" id="IPR051334">
    <property type="entry name" value="SRPK"/>
</dbReference>
<dbReference type="SUPFAM" id="SSF56112">
    <property type="entry name" value="Protein kinase-like (PK-like)"/>
    <property type="match status" value="1"/>
</dbReference>
<protein>
    <recommendedName>
        <fullName evidence="1">non-specific serine/threonine protein kinase</fullName>
        <ecNumber evidence="1">2.7.11.1</ecNumber>
    </recommendedName>
</protein>
<dbReference type="SMART" id="SM00220">
    <property type="entry name" value="S_TKc"/>
    <property type="match status" value="1"/>
</dbReference>
<dbReference type="GeneID" id="18800119"/>
<gene>
    <name evidence="11" type="ORF">STEHIDRAFT_150871</name>
</gene>
<dbReference type="PANTHER" id="PTHR47634:SF9">
    <property type="entry name" value="PROTEIN KINASE DOMAIN-CONTAINING PROTEIN-RELATED"/>
    <property type="match status" value="1"/>
</dbReference>
<feature type="compositionally biased region" description="Low complexity" evidence="9">
    <location>
        <begin position="190"/>
        <end position="207"/>
    </location>
</feature>
<evidence type="ECO:0000256" key="2">
    <source>
        <dbReference type="ARBA" id="ARBA00022527"/>
    </source>
</evidence>
<dbReference type="RefSeq" id="XP_007311211.1">
    <property type="nucleotide sequence ID" value="XM_007311149.1"/>
</dbReference>
<sequence>MAVRSSIVARAIRRRVLLPTSRPHSTSSLIPVPPPLLSLSTSSSSSHSVNKVPVYSCRSFTRHVSSQAEEHALEREPQAQPTKTIPPGVRLEEETLPTYDVMRFYPAAEVGKVLGDKYELVCKLGYGEYWTEWLAKDLDLTRQSGESKESGIEEYTFLKIFANDPASTAYAAHQWALADLISSSTASTTASTSALSTPSTPDSPSITQETIRDGARSSETQAEPHPGLFLLRLPQARFTISTSLGAHTCLAYPPIGLQVQKLEEVLGEVPTREWLKYLKTMIRWSLIALDGLHSVGGVHTDIHPTSLLTDLISPASLSNLATLERTNPSARKPARETPEHLGFRIFESREFVPKVEELGAPTLGGLEKTVWLDSAKVECDLAVARAGRRMWEDENVDDAVEGVDPVLGDGWTIRSPSGGEDKWKGLIQRDVWRAPEVILGAGWDAKADVWGMGCVIWRLINRRPLFYGRLPGSSGYTHEGHVAEMVAVMGSPPETFLNRAGEKESAEVFRPGTSILRSGLLPAACSLSSLIDLDLDAIDPEHGGEAGFLEFMGTMLRWDPEERLSAAEVAGLGWLDVE</sequence>
<evidence type="ECO:0000256" key="1">
    <source>
        <dbReference type="ARBA" id="ARBA00012513"/>
    </source>
</evidence>